<protein>
    <recommendedName>
        <fullName evidence="3">DUF4145 domain-containing protein</fullName>
    </recommendedName>
</protein>
<accession>A0A6V8NNR8</accession>
<organism evidence="1 2">
    <name type="scientific">Candidatus Hakubella thermalkaliphila</name>
    <dbReference type="NCBI Taxonomy" id="2754717"/>
    <lineage>
        <taxon>Bacteria</taxon>
        <taxon>Bacillati</taxon>
        <taxon>Actinomycetota</taxon>
        <taxon>Actinomycetota incertae sedis</taxon>
        <taxon>Candidatus Hakubellales</taxon>
        <taxon>Candidatus Hakubellaceae</taxon>
        <taxon>Candidatus Hakubella</taxon>
    </lineage>
</organism>
<dbReference type="EMBL" id="BLRV01000095">
    <property type="protein sequence ID" value="GFP21747.1"/>
    <property type="molecule type" value="Genomic_DNA"/>
</dbReference>
<comment type="caution">
    <text evidence="1">The sequence shown here is derived from an EMBL/GenBank/DDBJ whole genome shotgun (WGS) entry which is preliminary data.</text>
</comment>
<evidence type="ECO:0000313" key="1">
    <source>
        <dbReference type="EMBL" id="GFP21747.1"/>
    </source>
</evidence>
<evidence type="ECO:0000313" key="2">
    <source>
        <dbReference type="Proteomes" id="UP000580051"/>
    </source>
</evidence>
<proteinExistence type="predicted"/>
<sequence>MEEQTFWGLDSIPDLLKMGKEGEKDVKKIFRKKLEQQLPQMIERYKLLPAIIVEMGKYWELLSEARALFVEGYFYSCVAMCGATAERIAKELLRNTILLRSRDEWTSPSDEQAFVLDRIEMNDVRELLVKSGVIDQKAIRPFKKLAELRNRYTHARGESAHDDAHTAISDSAMSSAFASASSTLLSTRLLSYEAAT</sequence>
<evidence type="ECO:0008006" key="3">
    <source>
        <dbReference type="Google" id="ProtNLM"/>
    </source>
</evidence>
<dbReference type="AlphaFoldDB" id="A0A6V8NNR8"/>
<reference evidence="1 2" key="1">
    <citation type="journal article" date="2020" name="Front. Microbiol.">
        <title>Single-cell genomics of novel Actinobacteria with the Wood-Ljungdahl pathway discovered in a serpentinizing system.</title>
        <authorList>
            <person name="Merino N."/>
            <person name="Kawai M."/>
            <person name="Boyd E.S."/>
            <person name="Colman D.R."/>
            <person name="McGlynn S.E."/>
            <person name="Nealson K.H."/>
            <person name="Kurokawa K."/>
            <person name="Hongoh Y."/>
        </authorList>
    </citation>
    <scope>NUCLEOTIDE SEQUENCE [LARGE SCALE GENOMIC DNA]</scope>
    <source>
        <strain evidence="1 2">S06</strain>
    </source>
</reference>
<name>A0A6V8NNR8_9ACTN</name>
<dbReference type="RefSeq" id="WP_176226851.1">
    <property type="nucleotide sequence ID" value="NZ_BLRV01000095.1"/>
</dbReference>
<gene>
    <name evidence="1" type="ORF">HKBW3S06_00974</name>
</gene>
<dbReference type="Proteomes" id="UP000580051">
    <property type="component" value="Unassembled WGS sequence"/>
</dbReference>